<proteinExistence type="predicted"/>
<keyword evidence="3" id="KW-0548">Nucleotidyltransferase</keyword>
<dbReference type="Proteomes" id="UP001459277">
    <property type="component" value="Unassembled WGS sequence"/>
</dbReference>
<evidence type="ECO:0000256" key="3">
    <source>
        <dbReference type="ARBA" id="ARBA00022695"/>
    </source>
</evidence>
<keyword evidence="6" id="KW-1185">Reference proteome</keyword>
<protein>
    <recommendedName>
        <fullName evidence="1">UTP--glucose-1-phosphate uridylyltransferase</fullName>
        <ecNumber evidence="1">2.7.7.9</ecNumber>
    </recommendedName>
</protein>
<evidence type="ECO:0000256" key="2">
    <source>
        <dbReference type="ARBA" id="ARBA00022679"/>
    </source>
</evidence>
<evidence type="ECO:0000256" key="1">
    <source>
        <dbReference type="ARBA" id="ARBA00012415"/>
    </source>
</evidence>
<dbReference type="GO" id="GO:0003983">
    <property type="term" value="F:UTP:glucose-1-phosphate uridylyltransferase activity"/>
    <property type="evidence" value="ECO:0007669"/>
    <property type="project" value="UniProtKB-EC"/>
</dbReference>
<dbReference type="Pfam" id="PF01704">
    <property type="entry name" value="UDPGP"/>
    <property type="match status" value="1"/>
</dbReference>
<dbReference type="AlphaFoldDB" id="A0AAW2D856"/>
<dbReference type="SUPFAM" id="SSF51161">
    <property type="entry name" value="Trimeric LpxA-like enzymes"/>
    <property type="match status" value="1"/>
</dbReference>
<evidence type="ECO:0000313" key="6">
    <source>
        <dbReference type="Proteomes" id="UP001459277"/>
    </source>
</evidence>
<dbReference type="InterPro" id="IPR016267">
    <property type="entry name" value="UDPGP_trans"/>
</dbReference>
<dbReference type="Gene3D" id="2.160.10.10">
    <property type="entry name" value="Hexapeptide repeat proteins"/>
    <property type="match status" value="1"/>
</dbReference>
<sequence>MAVGIGVRLGCSGGWQWLAVGVDMGVTGVAWTGKKVVSFIRERERHSGRIMSPLILLVEPRLHEILKCKRPKVSDLLSRFKSFPSIVELDSLKVTGDVWFGADVTLKVSPPLSCFFYLKGPKIQFHEIFPSWLGTLPRLRVLILRSNDFHGAFGKPESKLEFPKLQIIDVSLN</sequence>
<dbReference type="InterPro" id="IPR002618">
    <property type="entry name" value="UDPGP_fam"/>
</dbReference>
<dbReference type="PANTHER" id="PTHR43511">
    <property type="match status" value="1"/>
</dbReference>
<keyword evidence="2" id="KW-0808">Transferase</keyword>
<dbReference type="EC" id="2.7.7.9" evidence="1"/>
<name>A0AAW2D856_9ROSI</name>
<organism evidence="5 6">
    <name type="scientific">Lithocarpus litseifolius</name>
    <dbReference type="NCBI Taxonomy" id="425828"/>
    <lineage>
        <taxon>Eukaryota</taxon>
        <taxon>Viridiplantae</taxon>
        <taxon>Streptophyta</taxon>
        <taxon>Embryophyta</taxon>
        <taxon>Tracheophyta</taxon>
        <taxon>Spermatophyta</taxon>
        <taxon>Magnoliopsida</taxon>
        <taxon>eudicotyledons</taxon>
        <taxon>Gunneridae</taxon>
        <taxon>Pentapetalae</taxon>
        <taxon>rosids</taxon>
        <taxon>fabids</taxon>
        <taxon>Fagales</taxon>
        <taxon>Fagaceae</taxon>
        <taxon>Lithocarpus</taxon>
    </lineage>
</organism>
<reference evidence="5 6" key="1">
    <citation type="submission" date="2024-01" db="EMBL/GenBank/DDBJ databases">
        <title>A telomere-to-telomere, gap-free genome of sweet tea (Lithocarpus litseifolius).</title>
        <authorList>
            <person name="Zhou J."/>
        </authorList>
    </citation>
    <scope>NUCLEOTIDE SEQUENCE [LARGE SCALE GENOMIC DNA]</scope>
    <source>
        <strain evidence="5">Zhou-2022a</strain>
        <tissue evidence="5">Leaf</tissue>
    </source>
</reference>
<dbReference type="InterPro" id="IPR032675">
    <property type="entry name" value="LRR_dom_sf"/>
</dbReference>
<evidence type="ECO:0000256" key="4">
    <source>
        <dbReference type="ARBA" id="ARBA00048128"/>
    </source>
</evidence>
<dbReference type="Gene3D" id="3.80.10.10">
    <property type="entry name" value="Ribonuclease Inhibitor"/>
    <property type="match status" value="1"/>
</dbReference>
<gene>
    <name evidence="5" type="ORF">SO802_013041</name>
</gene>
<comment type="catalytic activity">
    <reaction evidence="4">
        <text>alpha-D-glucose 1-phosphate + UTP + H(+) = UDP-alpha-D-glucose + diphosphate</text>
        <dbReference type="Rhea" id="RHEA:19889"/>
        <dbReference type="ChEBI" id="CHEBI:15378"/>
        <dbReference type="ChEBI" id="CHEBI:33019"/>
        <dbReference type="ChEBI" id="CHEBI:46398"/>
        <dbReference type="ChEBI" id="CHEBI:58601"/>
        <dbReference type="ChEBI" id="CHEBI:58885"/>
        <dbReference type="EC" id="2.7.7.9"/>
    </reaction>
</comment>
<accession>A0AAW2D856</accession>
<dbReference type="InterPro" id="IPR011004">
    <property type="entry name" value="Trimer_LpxA-like_sf"/>
</dbReference>
<dbReference type="GO" id="GO:0006011">
    <property type="term" value="P:UDP-alpha-D-glucose metabolic process"/>
    <property type="evidence" value="ECO:0007669"/>
    <property type="project" value="InterPro"/>
</dbReference>
<comment type="caution">
    <text evidence="5">The sequence shown here is derived from an EMBL/GenBank/DDBJ whole genome shotgun (WGS) entry which is preliminary data.</text>
</comment>
<dbReference type="EMBL" id="JAZDWU010000004">
    <property type="protein sequence ID" value="KAL0005480.1"/>
    <property type="molecule type" value="Genomic_DNA"/>
</dbReference>
<evidence type="ECO:0000313" key="5">
    <source>
        <dbReference type="EMBL" id="KAL0005480.1"/>
    </source>
</evidence>